<feature type="region of interest" description="Disordered" evidence="1">
    <location>
        <begin position="303"/>
        <end position="386"/>
    </location>
</feature>
<organism evidence="2 3">
    <name type="scientific">Pseudopithomyces chartarum</name>
    <dbReference type="NCBI Taxonomy" id="1892770"/>
    <lineage>
        <taxon>Eukaryota</taxon>
        <taxon>Fungi</taxon>
        <taxon>Dikarya</taxon>
        <taxon>Ascomycota</taxon>
        <taxon>Pezizomycotina</taxon>
        <taxon>Dothideomycetes</taxon>
        <taxon>Pleosporomycetidae</taxon>
        <taxon>Pleosporales</taxon>
        <taxon>Massarineae</taxon>
        <taxon>Didymosphaeriaceae</taxon>
        <taxon>Pseudopithomyces</taxon>
    </lineage>
</organism>
<feature type="region of interest" description="Disordered" evidence="1">
    <location>
        <begin position="140"/>
        <end position="269"/>
    </location>
</feature>
<protein>
    <submittedName>
        <fullName evidence="2">Uncharacterized protein</fullName>
    </submittedName>
</protein>
<feature type="region of interest" description="Disordered" evidence="1">
    <location>
        <begin position="451"/>
        <end position="476"/>
    </location>
</feature>
<gene>
    <name evidence="2" type="ORF">GRF29_1536g498853</name>
</gene>
<feature type="region of interest" description="Disordered" evidence="1">
    <location>
        <begin position="613"/>
        <end position="714"/>
    </location>
</feature>
<dbReference type="Proteomes" id="UP001280581">
    <property type="component" value="Unassembled WGS sequence"/>
</dbReference>
<reference evidence="2 3" key="1">
    <citation type="submission" date="2021-02" db="EMBL/GenBank/DDBJ databases">
        <title>Genome assembly of Pseudopithomyces chartarum.</title>
        <authorList>
            <person name="Jauregui R."/>
            <person name="Singh J."/>
            <person name="Voisey C."/>
        </authorList>
    </citation>
    <scope>NUCLEOTIDE SEQUENCE [LARGE SCALE GENOMIC DNA]</scope>
    <source>
        <strain evidence="2 3">AGR01</strain>
    </source>
</reference>
<evidence type="ECO:0000256" key="1">
    <source>
        <dbReference type="SAM" id="MobiDB-lite"/>
    </source>
</evidence>
<feature type="region of interest" description="Disordered" evidence="1">
    <location>
        <begin position="745"/>
        <end position="767"/>
    </location>
</feature>
<accession>A0AAN6RBC4</accession>
<evidence type="ECO:0000313" key="2">
    <source>
        <dbReference type="EMBL" id="KAK3197069.1"/>
    </source>
</evidence>
<proteinExistence type="predicted"/>
<feature type="region of interest" description="Disordered" evidence="1">
    <location>
        <begin position="99"/>
        <end position="118"/>
    </location>
</feature>
<comment type="caution">
    <text evidence="2">The sequence shown here is derived from an EMBL/GenBank/DDBJ whole genome shotgun (WGS) entry which is preliminary data.</text>
</comment>
<sequence>MTDNKAGGLVRNAFSQESRYLRRNSSEVQRIRVTPKINTDLARYPQIMHQSFLAPSARAIPSTPSEADTGTVLSWNLASRLPYFNRPLTEHEIDAEAWRTDTSVRPKTRRHSSPNTPIGLGIHLQQASWDSPSTDGCQSPFYYNNPVGKPSESKTKSTPEFYGLPANPKPGHQFKEFKPHQVPRNESSQVRSQEPKNIGWGHILSPSPDLQKDTSAESTQTSWPTSNQQKPQVKFGVEEVSTHVPVSSTYQKHPASTANLKGRSRRSQSNQAYMNKFHDVTTHIIKVYKQGPKGEGQKLWKSLRNGKSEGGRKDASSSSYARWKDTQKEQLDKVYAESSEFPTPKPVISGPVPISTTSNDVHKPRKTSPPPKITTHSIPSPLQSHPVPPPIPARPGSLGVQRSPVTVESLRDSMFIPPRSGDVESTLSSRTASIPIMITRNVQMEATRIPNKTTEEKKLPPRPALAPGEKEPPELKHQAKMYKERTGHSPPQLHAEMFAQPPRPAPAKAAGISNHSTLAVGSDSRFVHKVPAFKTQANQAHFASLDDRLAKHRPSKPKDKGTKHRFADAVFNFFDPPASNQPARSKEVPILKHPKGLIANIVSARQELARTKHEEKLKQTKQAISYPRPIDFGPAGIPPPIPKKSAKRESVSGPVGKPHNFDTSSEGSRPARVPPPVPALPQEYISSLPSSETIIKSKSKESKQKDKSDKKAKPNWTGAVYDILPGRKRADSGDSFGCVDAHRVTEQHRRAEQAPQQKPTPKRDSGVMSGFQVFRGPVRVGHVKTQGREVEASGKVGHGRQYSDETMVPGKLNIRKVERDTEFYQPVHSVINGYADHWI</sequence>
<dbReference type="AlphaFoldDB" id="A0AAN6RBC4"/>
<keyword evidence="3" id="KW-1185">Reference proteome</keyword>
<name>A0AAN6RBC4_9PLEO</name>
<dbReference type="EMBL" id="WVTA01000021">
    <property type="protein sequence ID" value="KAK3197069.1"/>
    <property type="molecule type" value="Genomic_DNA"/>
</dbReference>
<feature type="compositionally biased region" description="Basic and acidic residues" evidence="1">
    <location>
        <begin position="322"/>
        <end position="335"/>
    </location>
</feature>
<feature type="compositionally biased region" description="Polar residues" evidence="1">
    <location>
        <begin position="244"/>
        <end position="259"/>
    </location>
</feature>
<evidence type="ECO:0000313" key="3">
    <source>
        <dbReference type="Proteomes" id="UP001280581"/>
    </source>
</evidence>
<feature type="compositionally biased region" description="Basic and acidic residues" evidence="1">
    <location>
        <begin position="306"/>
        <end position="315"/>
    </location>
</feature>
<feature type="compositionally biased region" description="Basic and acidic residues" evidence="1">
    <location>
        <begin position="698"/>
        <end position="712"/>
    </location>
</feature>
<feature type="compositionally biased region" description="Polar residues" evidence="1">
    <location>
        <begin position="216"/>
        <end position="231"/>
    </location>
</feature>